<accession>A0A3G5A1I0</accession>
<protein>
    <submittedName>
        <fullName evidence="1">Uncharacterized protein</fullName>
    </submittedName>
</protein>
<evidence type="ECO:0000313" key="1">
    <source>
        <dbReference type="EMBL" id="AYV81086.1"/>
    </source>
</evidence>
<gene>
    <name evidence="1" type="ORF">Harvfovirus15_30</name>
</gene>
<sequence>MHLILVGFGGAALTLRLIAIASSRRYNTLCKRQVWLQTQLAHGYGIRYTRNQNMQFPDFPKLLNISNPIANAQEVYLSFLKQEFINGCQLASLDKEVRWEPSDELPIKKALTAIEANINKFYHTEKILIKASKVLTCISSLLLITKFLTT</sequence>
<reference evidence="1" key="1">
    <citation type="submission" date="2018-10" db="EMBL/GenBank/DDBJ databases">
        <title>Hidden diversity of soil giant viruses.</title>
        <authorList>
            <person name="Schulz F."/>
            <person name="Alteio L."/>
            <person name="Goudeau D."/>
            <person name="Ryan E.M."/>
            <person name="Malmstrom R.R."/>
            <person name="Blanchard J."/>
            <person name="Woyke T."/>
        </authorList>
    </citation>
    <scope>NUCLEOTIDE SEQUENCE</scope>
    <source>
        <strain evidence="1">HAV1</strain>
    </source>
</reference>
<proteinExistence type="predicted"/>
<organism evidence="1">
    <name type="scientific">Harvfovirus sp</name>
    <dbReference type="NCBI Taxonomy" id="2487768"/>
    <lineage>
        <taxon>Viruses</taxon>
        <taxon>Varidnaviria</taxon>
        <taxon>Bamfordvirae</taxon>
        <taxon>Nucleocytoviricota</taxon>
        <taxon>Megaviricetes</taxon>
        <taxon>Imitervirales</taxon>
        <taxon>Mimiviridae</taxon>
        <taxon>Klosneuvirinae</taxon>
    </lineage>
</organism>
<name>A0A3G5A1I0_9VIRU</name>
<dbReference type="EMBL" id="MK072257">
    <property type="protein sequence ID" value="AYV81086.1"/>
    <property type="molecule type" value="Genomic_DNA"/>
</dbReference>